<sequence length="104" mass="11817">KIGKTSFVVFDQNVFKYKQQRQFERTICVKRGTQSKDQGAEGYRGRALKSEEKQALGPSLWNELPADVQQAKSLETSESTPVLVGIWTLKLGLCGQHHCECFWI</sequence>
<evidence type="ECO:0000313" key="1">
    <source>
        <dbReference type="EMBL" id="SBQ98411.1"/>
    </source>
</evidence>
<reference evidence="1" key="2">
    <citation type="submission" date="2016-06" db="EMBL/GenBank/DDBJ databases">
        <title>The genome of a short-lived fish provides insights into sex chromosome evolution and the genetic control of aging.</title>
        <authorList>
            <person name="Reichwald K."/>
            <person name="Felder M."/>
            <person name="Petzold A."/>
            <person name="Koch P."/>
            <person name="Groth M."/>
            <person name="Platzer M."/>
        </authorList>
    </citation>
    <scope>NUCLEOTIDE SEQUENCE</scope>
    <source>
        <tissue evidence="1">Brain</tissue>
    </source>
</reference>
<feature type="non-terminal residue" evidence="1">
    <location>
        <position position="1"/>
    </location>
</feature>
<reference evidence="1" key="1">
    <citation type="submission" date="2016-05" db="EMBL/GenBank/DDBJ databases">
        <authorList>
            <person name="Lavstsen T."/>
            <person name="Jespersen J.S."/>
        </authorList>
    </citation>
    <scope>NUCLEOTIDE SEQUENCE</scope>
    <source>
        <tissue evidence="1">Brain</tissue>
    </source>
</reference>
<gene>
    <name evidence="1" type="primary">ASNSD1</name>
</gene>
<dbReference type="EMBL" id="HAED01012017">
    <property type="protein sequence ID" value="SBQ98411.1"/>
    <property type="molecule type" value="Transcribed_RNA"/>
</dbReference>
<organism evidence="1">
    <name type="scientific">Nothobranchius kuhntae</name>
    <name type="common">Beira killifish</name>
    <dbReference type="NCBI Taxonomy" id="321403"/>
    <lineage>
        <taxon>Eukaryota</taxon>
        <taxon>Metazoa</taxon>
        <taxon>Chordata</taxon>
        <taxon>Craniata</taxon>
        <taxon>Vertebrata</taxon>
        <taxon>Euteleostomi</taxon>
        <taxon>Actinopterygii</taxon>
        <taxon>Neopterygii</taxon>
        <taxon>Teleostei</taxon>
        <taxon>Neoteleostei</taxon>
        <taxon>Acanthomorphata</taxon>
        <taxon>Ovalentaria</taxon>
        <taxon>Atherinomorphae</taxon>
        <taxon>Cyprinodontiformes</taxon>
        <taxon>Nothobranchiidae</taxon>
        <taxon>Nothobranchius</taxon>
    </lineage>
</organism>
<accession>A0A1A8IMC5</accession>
<proteinExistence type="predicted"/>
<name>A0A1A8IMC5_NOTKU</name>
<dbReference type="AlphaFoldDB" id="A0A1A8IMC5"/>
<protein>
    <submittedName>
        <fullName evidence="1">Alternative protein ASNSD1</fullName>
    </submittedName>
</protein>